<protein>
    <submittedName>
        <fullName evidence="1">Uncharacterized protein</fullName>
    </submittedName>
</protein>
<evidence type="ECO:0000313" key="1">
    <source>
        <dbReference type="EMBL" id="MBL5935470.1"/>
    </source>
</evidence>
<name>A0AAP2AE56_LELAM</name>
<dbReference type="AlphaFoldDB" id="A0AAP2AE56"/>
<proteinExistence type="predicted"/>
<sequence length="68" mass="7581">MSNLTANYQRSQLRALPVRGGKGEVTYCYAVRIPGGWAQVNHSFTQWAVGDFNGQVKQEKNDDSANLH</sequence>
<organism evidence="1 2">
    <name type="scientific">Lelliottia amnigena</name>
    <name type="common">Enterobacter amnigenus</name>
    <dbReference type="NCBI Taxonomy" id="61646"/>
    <lineage>
        <taxon>Bacteria</taxon>
        <taxon>Pseudomonadati</taxon>
        <taxon>Pseudomonadota</taxon>
        <taxon>Gammaproteobacteria</taxon>
        <taxon>Enterobacterales</taxon>
        <taxon>Enterobacteriaceae</taxon>
        <taxon>Lelliottia</taxon>
    </lineage>
</organism>
<dbReference type="Proteomes" id="UP000653275">
    <property type="component" value="Unassembled WGS sequence"/>
</dbReference>
<gene>
    <name evidence="1" type="ORF">I7V27_13595</name>
</gene>
<dbReference type="RefSeq" id="WP_202665971.1">
    <property type="nucleotide sequence ID" value="NZ_JAENMR010000006.1"/>
</dbReference>
<evidence type="ECO:0000313" key="2">
    <source>
        <dbReference type="Proteomes" id="UP000653275"/>
    </source>
</evidence>
<comment type="caution">
    <text evidence="1">The sequence shown here is derived from an EMBL/GenBank/DDBJ whole genome shotgun (WGS) entry which is preliminary data.</text>
</comment>
<reference evidence="1" key="1">
    <citation type="submission" date="2020-12" db="EMBL/GenBank/DDBJ databases">
        <title>Draft genome sequence of Enterobacter spp., Lelliottia spp. and Serratia spp. isolated from drinking water reservoirs and lakes.</title>
        <authorList>
            <person name="Reitter C."/>
            <person name="Neuhaus K."/>
            <person name="Huegler M."/>
        </authorList>
    </citation>
    <scope>NUCLEOTIDE SEQUENCE</scope>
    <source>
        <strain evidence="1">TZW15</strain>
    </source>
</reference>
<accession>A0AAP2AE56</accession>
<dbReference type="EMBL" id="JAENMS010000006">
    <property type="protein sequence ID" value="MBL5935470.1"/>
    <property type="molecule type" value="Genomic_DNA"/>
</dbReference>